<dbReference type="EMBL" id="PDUD01000102">
    <property type="protein sequence ID" value="PHN00569.1"/>
    <property type="molecule type" value="Genomic_DNA"/>
</dbReference>
<protein>
    <submittedName>
        <fullName evidence="1">Uncharacterized protein</fullName>
    </submittedName>
</protein>
<evidence type="ECO:0000313" key="1">
    <source>
        <dbReference type="EMBL" id="PHN00569.1"/>
    </source>
</evidence>
<sequence length="1218" mass="132746">GVYLDTLTAVNGCDSIIVLDLLVKDLFQDTTIAEVCFGDSIMWNGAFFDTTGIYIDTLTAANGCDSVIVLDLFVKEIFQDTTVAEICFGDSLQWNNAFFDTTGVYLDTLTAANGCDSIIVLDLLVKDLFQDTTIAEVCFGDSIMWNGTFFDTTGVYIDTLTAANGCDSVIVLDLFVKDIFQDTTVAEICFGDSLQWNNAFFDTTGVYLDTLTAANGCDSIIVLDLLVKDLFQDTTIAEVCFGDSIMWNGAFFDATGVYIDTLTAANGCDSVIVLDLFVKEIFQDTTVAEICFGDSLQWNNAFFDTTGVYLDTLTAANGCDSIIVLDLLVKDLFQDTTIAEVCFGDSIQWNGAFFDTTGIYIDTLTSTNGCDSVIVLDLFVKDIFQDTTVAEICFGDSLQWNNAFFDTTGVYLDTLTAANGCDSIIVLDLLVKDLFQDTTLAEVCFGDSIQWNGAFFDTTGIYIDTLTAANGCDSVIVLDLLVKEIFQDTTVAEICFGDSLQWNNAFFDTTGVYLDTLTAANGCDSIIVLDLLVKDLFQDTTIAEVCFGDSIQWNGAFFDTTGIYIDTLMAANGCDSVIVLDLFVKDIFQDTTVAEICFGDSLQWNNGFFDTTGVYLDTLTAANGCDSIIVLDLLVKDLFQDTTIAEVCFGDSIQWNGAFFDTTGVYIDTLTAVNGCDSVILLDLFVKEIFQDTTVAEICFGDSLQWNNAFFDTTGVYLDTLTAANGCDSIIVLDLLVKDLFQDTTIAEVCFGDSIQWNGAFFDTTGIYIDTLTAANGCDSVIVLDLFVKEIFQDTTVAEICFGDSLQWNNAFFDTTGVYLDTLTATNGCDSIIVLDLLVKDLFQDTTIAEVCFGDSIMWNGAFFDTTGVYIDTLTSTNGCDSVIVLDLFVKDVFQDTTIAAICFGDSLQWNGAFFDTTGMYIDTVTAMNGCDSVIILDLTVNEVFRDTSFEAICFGDTLAWNGFMLDSTGVYVDTLTSNAGCDSIVVLDLMVNEVFRDTSFEAICFGDTLAWNGFMLDSTGVYVDTLASNVGCDSIVILDLMVNEVFRDTSFEAICFGDTLAWNGFMLDSTGIYVDTLASNAGCDSIVILDLMVNEIFRDTSFEAICFGDTLAWNGFMLDSTGVYVDTLASNAGCDSIVVLDLMVNEIFRDTSFEAICFGDTLAWNGFMLDSTGIYVDTLASTAGCDSIVVLDLMVNEIFRDTSFEAICLGDTLDWNG</sequence>
<evidence type="ECO:0000313" key="2">
    <source>
        <dbReference type="Proteomes" id="UP000223913"/>
    </source>
</evidence>
<accession>A0A2D0MXD6</accession>
<feature type="non-terminal residue" evidence="1">
    <location>
        <position position="1"/>
    </location>
</feature>
<comment type="caution">
    <text evidence="1">The sequence shown here is derived from an EMBL/GenBank/DDBJ whole genome shotgun (WGS) entry which is preliminary data.</text>
</comment>
<keyword evidence="2" id="KW-1185">Reference proteome</keyword>
<dbReference type="AlphaFoldDB" id="A0A2D0MXD6"/>
<name>A0A2D0MXD6_FLAN2</name>
<proteinExistence type="predicted"/>
<reference evidence="1 2" key="1">
    <citation type="submission" date="2017-10" db="EMBL/GenBank/DDBJ databases">
        <title>The draft genome sequence of Lewinella nigricans NBRC 102662.</title>
        <authorList>
            <person name="Wang K."/>
        </authorList>
    </citation>
    <scope>NUCLEOTIDE SEQUENCE [LARGE SCALE GENOMIC DNA]</scope>
    <source>
        <strain evidence="1 2">NBRC 102662</strain>
    </source>
</reference>
<gene>
    <name evidence="1" type="ORF">CRP01_41550</name>
</gene>
<organism evidence="1 2">
    <name type="scientific">Flavilitoribacter nigricans (strain ATCC 23147 / DSM 23189 / NBRC 102662 / NCIMB 1420 / SS-2)</name>
    <name type="common">Lewinella nigricans</name>
    <dbReference type="NCBI Taxonomy" id="1122177"/>
    <lineage>
        <taxon>Bacteria</taxon>
        <taxon>Pseudomonadati</taxon>
        <taxon>Bacteroidota</taxon>
        <taxon>Saprospiria</taxon>
        <taxon>Saprospirales</taxon>
        <taxon>Lewinellaceae</taxon>
        <taxon>Flavilitoribacter</taxon>
    </lineage>
</organism>
<feature type="non-terminal residue" evidence="1">
    <location>
        <position position="1218"/>
    </location>
</feature>
<dbReference type="Proteomes" id="UP000223913">
    <property type="component" value="Unassembled WGS sequence"/>
</dbReference>